<sequence length="72" mass="8116">MKINEIKAMSEQTLQEQVAIFKADLAREKALVAGGTRPDNPGKIKSVRKTIARLLTVLNAKKREEKIKKNKK</sequence>
<accession>A0A2D6M0T5</accession>
<dbReference type="GO" id="GO:0005840">
    <property type="term" value="C:ribosome"/>
    <property type="evidence" value="ECO:0007669"/>
    <property type="project" value="UniProtKB-KW"/>
</dbReference>
<dbReference type="Proteomes" id="UP000226592">
    <property type="component" value="Unassembled WGS sequence"/>
</dbReference>
<dbReference type="NCBIfam" id="TIGR00012">
    <property type="entry name" value="L29"/>
    <property type="match status" value="1"/>
</dbReference>
<evidence type="ECO:0000313" key="6">
    <source>
        <dbReference type="Proteomes" id="UP000226592"/>
    </source>
</evidence>
<keyword evidence="2 4" id="KW-0689">Ribosomal protein</keyword>
<dbReference type="EMBL" id="NZBU01000005">
    <property type="protein sequence ID" value="MAG21999.1"/>
    <property type="molecule type" value="Genomic_DNA"/>
</dbReference>
<dbReference type="HAMAP" id="MF_00374">
    <property type="entry name" value="Ribosomal_uL29"/>
    <property type="match status" value="1"/>
</dbReference>
<proteinExistence type="inferred from homology"/>
<name>A0A2D6M0T5_9ARCH</name>
<gene>
    <name evidence="5" type="primary">rpmC</name>
    <name evidence="4" type="synonym">rpl29</name>
    <name evidence="5" type="ORF">CL943_01660</name>
</gene>
<dbReference type="InterPro" id="IPR036049">
    <property type="entry name" value="Ribosomal_uL29_sf"/>
</dbReference>
<protein>
    <recommendedName>
        <fullName evidence="4">Large ribosomal subunit protein uL29</fullName>
    </recommendedName>
</protein>
<reference evidence="6" key="1">
    <citation type="submission" date="2017-09" db="EMBL/GenBank/DDBJ databases">
        <title>The Reconstruction of 2,631 Draft Metagenome-Assembled Genomes from the Global Oceans.</title>
        <authorList>
            <person name="Tully B.J."/>
            <person name="Graham E.D."/>
            <person name="Heidelberg J.F."/>
        </authorList>
    </citation>
    <scope>NUCLEOTIDE SEQUENCE [LARGE SCALE GENOMIC DNA]</scope>
</reference>
<evidence type="ECO:0000256" key="2">
    <source>
        <dbReference type="ARBA" id="ARBA00022980"/>
    </source>
</evidence>
<keyword evidence="3 4" id="KW-0687">Ribonucleoprotein</keyword>
<dbReference type="Gene3D" id="1.10.287.310">
    <property type="match status" value="1"/>
</dbReference>
<dbReference type="AlphaFoldDB" id="A0A2D6M0T5"/>
<dbReference type="GO" id="GO:0003735">
    <property type="term" value="F:structural constituent of ribosome"/>
    <property type="evidence" value="ECO:0007669"/>
    <property type="project" value="InterPro"/>
</dbReference>
<evidence type="ECO:0000313" key="5">
    <source>
        <dbReference type="EMBL" id="MAG21999.1"/>
    </source>
</evidence>
<dbReference type="PROSITE" id="PS00579">
    <property type="entry name" value="RIBOSOMAL_L29"/>
    <property type="match status" value="1"/>
</dbReference>
<evidence type="ECO:0000256" key="1">
    <source>
        <dbReference type="ARBA" id="ARBA00009254"/>
    </source>
</evidence>
<comment type="caution">
    <text evidence="5">The sequence shown here is derived from an EMBL/GenBank/DDBJ whole genome shotgun (WGS) entry which is preliminary data.</text>
</comment>
<dbReference type="GO" id="GO:1990904">
    <property type="term" value="C:ribonucleoprotein complex"/>
    <property type="evidence" value="ECO:0007669"/>
    <property type="project" value="UniProtKB-KW"/>
</dbReference>
<comment type="similarity">
    <text evidence="1 4">Belongs to the universal ribosomal protein uL29 family.</text>
</comment>
<organism evidence="5 6">
    <name type="scientific">Candidatus Iainarchaeum sp</name>
    <dbReference type="NCBI Taxonomy" id="3101447"/>
    <lineage>
        <taxon>Archaea</taxon>
        <taxon>Candidatus Iainarchaeota</taxon>
        <taxon>Candidatus Iainarchaeia</taxon>
        <taxon>Candidatus Iainarchaeales</taxon>
        <taxon>Candidatus Iainarchaeaceae</taxon>
        <taxon>Candidatus Iainarchaeum</taxon>
    </lineage>
</organism>
<dbReference type="Pfam" id="PF00831">
    <property type="entry name" value="Ribosomal_L29"/>
    <property type="match status" value="1"/>
</dbReference>
<dbReference type="GO" id="GO:0006412">
    <property type="term" value="P:translation"/>
    <property type="evidence" value="ECO:0007669"/>
    <property type="project" value="UniProtKB-UniRule"/>
</dbReference>
<dbReference type="InterPro" id="IPR001854">
    <property type="entry name" value="Ribosomal_uL29"/>
</dbReference>
<evidence type="ECO:0000256" key="4">
    <source>
        <dbReference type="HAMAP-Rule" id="MF_00374"/>
    </source>
</evidence>
<evidence type="ECO:0000256" key="3">
    <source>
        <dbReference type="ARBA" id="ARBA00023274"/>
    </source>
</evidence>
<dbReference type="SUPFAM" id="SSF46561">
    <property type="entry name" value="Ribosomal protein L29 (L29p)"/>
    <property type="match status" value="1"/>
</dbReference>
<dbReference type="InterPro" id="IPR018254">
    <property type="entry name" value="Ribosomal_uL29_CS"/>
</dbReference>